<proteinExistence type="predicted"/>
<reference evidence="2" key="1">
    <citation type="submission" date="2024-02" db="EMBL/GenBank/DDBJ databases">
        <authorList>
            <consortium name="ELIXIR-Norway"/>
            <consortium name="Elixir Norway"/>
        </authorList>
    </citation>
    <scope>NUCLEOTIDE SEQUENCE</scope>
</reference>
<gene>
    <name evidence="2" type="ORF">CSSPTR1EN2_LOCUS6884</name>
</gene>
<evidence type="ECO:0000256" key="1">
    <source>
        <dbReference type="SAM" id="MobiDB-lite"/>
    </source>
</evidence>
<accession>A0ABP0TSG3</accession>
<feature type="region of interest" description="Disordered" evidence="1">
    <location>
        <begin position="60"/>
        <end position="113"/>
    </location>
</feature>
<organism evidence="2 3">
    <name type="scientific">Sphagnum troendelagicum</name>
    <dbReference type="NCBI Taxonomy" id="128251"/>
    <lineage>
        <taxon>Eukaryota</taxon>
        <taxon>Viridiplantae</taxon>
        <taxon>Streptophyta</taxon>
        <taxon>Embryophyta</taxon>
        <taxon>Bryophyta</taxon>
        <taxon>Sphagnophytina</taxon>
        <taxon>Sphagnopsida</taxon>
        <taxon>Sphagnales</taxon>
        <taxon>Sphagnaceae</taxon>
        <taxon>Sphagnum</taxon>
    </lineage>
</organism>
<dbReference type="Proteomes" id="UP001497512">
    <property type="component" value="Chromosome 14"/>
</dbReference>
<sequence length="113" mass="12964">MFSATFVPVTLPRFPLLPRRHEPYQTASRRHYDLRFRTPTDVWCSQTVVVGSAAMAWLDPTKTAPGRKGSKRWKQQQPAKTARKNVRKETRGHRRRGGRGLATALVLTPTRVR</sequence>
<evidence type="ECO:0000313" key="2">
    <source>
        <dbReference type="EMBL" id="CAK9203434.1"/>
    </source>
</evidence>
<feature type="compositionally biased region" description="Basic residues" evidence="1">
    <location>
        <begin position="81"/>
        <end position="98"/>
    </location>
</feature>
<dbReference type="EMBL" id="OZ019906">
    <property type="protein sequence ID" value="CAK9203434.1"/>
    <property type="molecule type" value="Genomic_DNA"/>
</dbReference>
<keyword evidence="3" id="KW-1185">Reference proteome</keyword>
<protein>
    <submittedName>
        <fullName evidence="2">Uncharacterized protein</fullName>
    </submittedName>
</protein>
<name>A0ABP0TSG3_9BRYO</name>
<evidence type="ECO:0000313" key="3">
    <source>
        <dbReference type="Proteomes" id="UP001497512"/>
    </source>
</evidence>